<proteinExistence type="predicted"/>
<comment type="caution">
    <text evidence="2">The sequence shown here is derived from an EMBL/GenBank/DDBJ whole genome shotgun (WGS) entry which is preliminary data.</text>
</comment>
<organism evidence="2 3">
    <name type="scientific">Fusarium floridanum</name>
    <dbReference type="NCBI Taxonomy" id="1325733"/>
    <lineage>
        <taxon>Eukaryota</taxon>
        <taxon>Fungi</taxon>
        <taxon>Dikarya</taxon>
        <taxon>Ascomycota</taxon>
        <taxon>Pezizomycotina</taxon>
        <taxon>Sordariomycetes</taxon>
        <taxon>Hypocreomycetidae</taxon>
        <taxon>Hypocreales</taxon>
        <taxon>Nectriaceae</taxon>
        <taxon>Fusarium</taxon>
        <taxon>Fusarium solani species complex</taxon>
    </lineage>
</organism>
<dbReference type="EMBL" id="NKCL01000280">
    <property type="protein sequence ID" value="RSL76735.1"/>
    <property type="molecule type" value="Genomic_DNA"/>
</dbReference>
<sequence length="240" mass="27234">MNSQQYLAEDTANLQTIRLYETISLTLFAGGLIYVYRSRNPLFYGAYLASSVGGGVMEWVFDGKYYFRLTTDERFYTAWTMAGEKAALAMVLFYAFFFGIPLVLLHDYRSNLYATLGRSGTYVAVAVLGFVGTPIFECTNTSVAHIYKYHQKEEYLFHGMPYSNLWFGAMMMMFPFWALDQANVLLKLVSRAGLSVWEQRMLACELGFASVISAFFVAATVNGVWYCMAGDVWTTSPRLF</sequence>
<evidence type="ECO:0000313" key="3">
    <source>
        <dbReference type="Proteomes" id="UP000287972"/>
    </source>
</evidence>
<reference evidence="2 3" key="1">
    <citation type="submission" date="2017-06" db="EMBL/GenBank/DDBJ databases">
        <title>Comparative genomic analysis of Ambrosia Fusariam Clade fungi.</title>
        <authorList>
            <person name="Stajich J.E."/>
            <person name="Carrillo J."/>
            <person name="Kijimoto T."/>
            <person name="Eskalen A."/>
            <person name="O'Donnell K."/>
            <person name="Kasson M."/>
        </authorList>
    </citation>
    <scope>NUCLEOTIDE SEQUENCE [LARGE SCALE GENOMIC DNA]</scope>
    <source>
        <strain evidence="2 3">NRRL62606</strain>
    </source>
</reference>
<keyword evidence="1" id="KW-0472">Membrane</keyword>
<feature type="transmembrane region" description="Helical" evidence="1">
    <location>
        <begin position="165"/>
        <end position="186"/>
    </location>
</feature>
<feature type="transmembrane region" description="Helical" evidence="1">
    <location>
        <begin position="206"/>
        <end position="226"/>
    </location>
</feature>
<feature type="transmembrane region" description="Helical" evidence="1">
    <location>
        <begin position="42"/>
        <end position="61"/>
    </location>
</feature>
<keyword evidence="3" id="KW-1185">Reference proteome</keyword>
<evidence type="ECO:0000313" key="2">
    <source>
        <dbReference type="EMBL" id="RSL76735.1"/>
    </source>
</evidence>
<keyword evidence="1" id="KW-1133">Transmembrane helix</keyword>
<evidence type="ECO:0000256" key="1">
    <source>
        <dbReference type="SAM" id="Phobius"/>
    </source>
</evidence>
<accession>A0A428RGU1</accession>
<name>A0A428RGU1_9HYPO</name>
<protein>
    <submittedName>
        <fullName evidence="2">Uncharacterized protein</fullName>
    </submittedName>
</protein>
<feature type="transmembrane region" description="Helical" evidence="1">
    <location>
        <begin position="17"/>
        <end position="35"/>
    </location>
</feature>
<dbReference type="AlphaFoldDB" id="A0A428RGU1"/>
<keyword evidence="1" id="KW-0812">Transmembrane</keyword>
<gene>
    <name evidence="2" type="ORF">CEP51_009677</name>
</gene>
<dbReference type="Proteomes" id="UP000287972">
    <property type="component" value="Unassembled WGS sequence"/>
</dbReference>
<feature type="transmembrane region" description="Helical" evidence="1">
    <location>
        <begin position="86"/>
        <end position="105"/>
    </location>
</feature>